<dbReference type="InterPro" id="IPR020846">
    <property type="entry name" value="MFS_dom"/>
</dbReference>
<organism evidence="10 11">
    <name type="scientific">Rhodococcus pseudokoreensis</name>
    <dbReference type="NCBI Taxonomy" id="2811421"/>
    <lineage>
        <taxon>Bacteria</taxon>
        <taxon>Bacillati</taxon>
        <taxon>Actinomycetota</taxon>
        <taxon>Actinomycetes</taxon>
        <taxon>Mycobacteriales</taxon>
        <taxon>Nocardiaceae</taxon>
        <taxon>Rhodococcus</taxon>
    </lineage>
</organism>
<protein>
    <submittedName>
        <fullName evidence="10">MFS transporter</fullName>
    </submittedName>
</protein>
<evidence type="ECO:0000259" key="9">
    <source>
        <dbReference type="PROSITE" id="PS50850"/>
    </source>
</evidence>
<feature type="transmembrane region" description="Helical" evidence="8">
    <location>
        <begin position="373"/>
        <end position="395"/>
    </location>
</feature>
<feature type="transmembrane region" description="Helical" evidence="8">
    <location>
        <begin position="60"/>
        <end position="86"/>
    </location>
</feature>
<evidence type="ECO:0000313" key="11">
    <source>
        <dbReference type="Proteomes" id="UP000662986"/>
    </source>
</evidence>
<feature type="transmembrane region" description="Helical" evidence="8">
    <location>
        <begin position="37"/>
        <end position="54"/>
    </location>
</feature>
<keyword evidence="11" id="KW-1185">Reference proteome</keyword>
<dbReference type="PANTHER" id="PTHR43528">
    <property type="entry name" value="ALPHA-KETOGLUTARATE PERMEASE"/>
    <property type="match status" value="1"/>
</dbReference>
<evidence type="ECO:0000256" key="3">
    <source>
        <dbReference type="ARBA" id="ARBA00022475"/>
    </source>
</evidence>
<keyword evidence="4 8" id="KW-0812">Transmembrane</keyword>
<feature type="transmembrane region" description="Helical" evidence="8">
    <location>
        <begin position="118"/>
        <end position="139"/>
    </location>
</feature>
<keyword evidence="3" id="KW-1003">Cell membrane</keyword>
<evidence type="ECO:0000256" key="1">
    <source>
        <dbReference type="ARBA" id="ARBA00004651"/>
    </source>
</evidence>
<dbReference type="Gene3D" id="1.20.1250.20">
    <property type="entry name" value="MFS general substrate transporter like domains"/>
    <property type="match status" value="2"/>
</dbReference>
<evidence type="ECO:0000256" key="8">
    <source>
        <dbReference type="SAM" id="Phobius"/>
    </source>
</evidence>
<proteinExistence type="predicted"/>
<accession>A0A974W6B5</accession>
<keyword evidence="6 8" id="KW-1133">Transmembrane helix</keyword>
<feature type="transmembrane region" description="Helical" evidence="8">
    <location>
        <begin position="314"/>
        <end position="333"/>
    </location>
</feature>
<reference evidence="10 11" key="2">
    <citation type="journal article" date="2022" name="Arch. Microbiol.">
        <title>Rhodococcus pseudokoreensis sp. nov. isolated from the rhizosphere of young M26 apple rootstocks.</title>
        <authorList>
            <person name="Kampfer P."/>
            <person name="Glaeser S.P."/>
            <person name="Blom J."/>
            <person name="Wolf J."/>
            <person name="Benning S."/>
            <person name="Schloter M."/>
            <person name="Neumann-Schaal M."/>
        </authorList>
    </citation>
    <scope>NUCLEOTIDE SEQUENCE [LARGE SCALE GENOMIC DNA]</scope>
    <source>
        <strain evidence="10 11">R79</strain>
    </source>
</reference>
<feature type="transmembrane region" description="Helical" evidence="8">
    <location>
        <begin position="407"/>
        <end position="426"/>
    </location>
</feature>
<keyword evidence="2" id="KW-0813">Transport</keyword>
<dbReference type="Pfam" id="PF00083">
    <property type="entry name" value="Sugar_tr"/>
    <property type="match status" value="2"/>
</dbReference>
<dbReference type="RefSeq" id="WP_206008260.1">
    <property type="nucleotide sequence ID" value="NZ_CP070619.1"/>
</dbReference>
<comment type="subcellular location">
    <subcellularLocation>
        <location evidence="1">Cell membrane</location>
        <topology evidence="1">Multi-pass membrane protein</topology>
    </subcellularLocation>
</comment>
<evidence type="ECO:0000313" key="10">
    <source>
        <dbReference type="EMBL" id="QSE91879.1"/>
    </source>
</evidence>
<keyword evidence="7 8" id="KW-0472">Membrane</keyword>
<evidence type="ECO:0000256" key="7">
    <source>
        <dbReference type="ARBA" id="ARBA00023136"/>
    </source>
</evidence>
<feature type="transmembrane region" description="Helical" evidence="8">
    <location>
        <begin position="278"/>
        <end position="302"/>
    </location>
</feature>
<feature type="domain" description="Major facilitator superfamily (MFS) profile" evidence="9">
    <location>
        <begin position="22"/>
        <end position="430"/>
    </location>
</feature>
<dbReference type="EMBL" id="CP070619">
    <property type="protein sequence ID" value="QSE91879.1"/>
    <property type="molecule type" value="Genomic_DNA"/>
</dbReference>
<feature type="transmembrane region" description="Helical" evidence="8">
    <location>
        <begin position="160"/>
        <end position="182"/>
    </location>
</feature>
<sequence>MPSAHVSSPPRQVTESAARRRAIYAGAIGNFIEWYDFGLYGFFAVTISALFFPSSDPSAALLSTFAVFALGFFVRPFGAFVFGWIGDRIGRRAALLTAVILMSLSTVLLGVLPTHAGLGVWATVLLVVLRVFQGLSAGGEYAGATIYVVEHAPRGWRGRYGSLSPAAVGIGTATAAVVSLIVTSSVSEADLASWGWRIPFLLAGPMGIIAIFLRMRIEETPEFKAVRESGQVESAPLAEGIRVAKKSMATVFGWNMLNGVAFYMLTGFTVAYMMKVAALSYTASLSALAIALLFYTAVSPVYGLCVDKIGRRQVAVFAALGMAMFAPLAFYLLHKQTFAASLVALMGIGFFAAGVTSIVAVSMVDLFPARIRFSAGAVPYQISIAVFGGTAPYVATWLGGTDIELAPGYYLSLISAIAAIVAWFGFKGVNENSNAEFVAPAAERIEK</sequence>
<evidence type="ECO:0000256" key="2">
    <source>
        <dbReference type="ARBA" id="ARBA00022448"/>
    </source>
</evidence>
<dbReference type="Proteomes" id="UP000662986">
    <property type="component" value="Chromosome"/>
</dbReference>
<dbReference type="InterPro" id="IPR051084">
    <property type="entry name" value="H+-coupled_symporters"/>
</dbReference>
<evidence type="ECO:0000256" key="5">
    <source>
        <dbReference type="ARBA" id="ARBA00022847"/>
    </source>
</evidence>
<feature type="transmembrane region" description="Helical" evidence="8">
    <location>
        <begin position="339"/>
        <end position="361"/>
    </location>
</feature>
<dbReference type="PANTHER" id="PTHR43528:SF1">
    <property type="entry name" value="ALPHA-KETOGLUTARATE PERMEASE"/>
    <property type="match status" value="1"/>
</dbReference>
<feature type="transmembrane region" description="Helical" evidence="8">
    <location>
        <begin position="194"/>
        <end position="213"/>
    </location>
</feature>
<dbReference type="PROSITE" id="PS00217">
    <property type="entry name" value="SUGAR_TRANSPORT_2"/>
    <property type="match status" value="1"/>
</dbReference>
<keyword evidence="5" id="KW-0769">Symport</keyword>
<dbReference type="PROSITE" id="PS50850">
    <property type="entry name" value="MFS"/>
    <property type="match status" value="1"/>
</dbReference>
<name>A0A974W6B5_9NOCA</name>
<feature type="transmembrane region" description="Helical" evidence="8">
    <location>
        <begin position="93"/>
        <end position="112"/>
    </location>
</feature>
<feature type="transmembrane region" description="Helical" evidence="8">
    <location>
        <begin position="251"/>
        <end position="272"/>
    </location>
</feature>
<dbReference type="InterPro" id="IPR005829">
    <property type="entry name" value="Sugar_transporter_CS"/>
</dbReference>
<reference evidence="10 11" key="1">
    <citation type="journal article" date="2021" name="Microbiol. Resour. Announc.">
        <title>Complete Genome Sequences of Two Rhodococcus sp. Strains with Large and Linear Chromosomes, Isolated from Apple Rhizosphere.</title>
        <authorList>
            <person name="Benning S."/>
            <person name="Brugnone N."/>
            <person name="Siani R."/>
            <person name="Kublik S."/>
            <person name="Schloter M."/>
            <person name="Rad V."/>
        </authorList>
    </citation>
    <scope>NUCLEOTIDE SEQUENCE [LARGE SCALE GENOMIC DNA]</scope>
    <source>
        <strain evidence="10 11">R79</strain>
    </source>
</reference>
<dbReference type="InterPro" id="IPR005828">
    <property type="entry name" value="MFS_sugar_transport-like"/>
</dbReference>
<evidence type="ECO:0000256" key="6">
    <source>
        <dbReference type="ARBA" id="ARBA00022989"/>
    </source>
</evidence>
<gene>
    <name evidence="10" type="ORF">JWS13_26200</name>
</gene>
<evidence type="ECO:0000256" key="4">
    <source>
        <dbReference type="ARBA" id="ARBA00022692"/>
    </source>
</evidence>
<dbReference type="InterPro" id="IPR036259">
    <property type="entry name" value="MFS_trans_sf"/>
</dbReference>
<dbReference type="SUPFAM" id="SSF103473">
    <property type="entry name" value="MFS general substrate transporter"/>
    <property type="match status" value="1"/>
</dbReference>